<evidence type="ECO:0000313" key="1">
    <source>
        <dbReference type="EMBL" id="AZL58668.1"/>
    </source>
</evidence>
<dbReference type="Proteomes" id="UP000282002">
    <property type="component" value="Chromosome"/>
</dbReference>
<dbReference type="OrthoDB" id="7201222at2"/>
<name>A0A3S8U527_9RHOB</name>
<proteinExistence type="predicted"/>
<organism evidence="1 2">
    <name type="scientific">Tabrizicola piscis</name>
    <dbReference type="NCBI Taxonomy" id="2494374"/>
    <lineage>
        <taxon>Bacteria</taxon>
        <taxon>Pseudomonadati</taxon>
        <taxon>Pseudomonadota</taxon>
        <taxon>Alphaproteobacteria</taxon>
        <taxon>Rhodobacterales</taxon>
        <taxon>Paracoccaceae</taxon>
        <taxon>Tabrizicola</taxon>
    </lineage>
</organism>
<dbReference type="RefSeq" id="WP_125324869.1">
    <property type="nucleotide sequence ID" value="NZ_CP034328.1"/>
</dbReference>
<dbReference type="AlphaFoldDB" id="A0A3S8U527"/>
<dbReference type="EMBL" id="CP034328">
    <property type="protein sequence ID" value="AZL58668.1"/>
    <property type="molecule type" value="Genomic_DNA"/>
</dbReference>
<sequence>MASDRSRALGLAIFGLFGVTGPIAADALPEGLIFQPPLARDVAALPRLAGSGGAADKVNARLDALDRSTLAAMSDCEDGPYRFWERWVDVTLATSGFLGLVSHSAFYCSGAAHPESFINAVTFDLAVGSEVDWSEFFPSDLRNPKDFSIASTVLRGSLRLTDAYVEQNAAINAECREIVAGRPHDFVVYPDGRSASLVLIPVDLAYAVKACADPVAIPVPILRTLGVSHPILDALSVE</sequence>
<gene>
    <name evidence="1" type="ORF">EI545_07355</name>
</gene>
<keyword evidence="2" id="KW-1185">Reference proteome</keyword>
<reference evidence="1 2" key="1">
    <citation type="submission" date="2018-12" db="EMBL/GenBank/DDBJ databases">
        <title>Complete genome sequencing of Tabrizicola sp. K13M18.</title>
        <authorList>
            <person name="Bae J.-W."/>
        </authorList>
    </citation>
    <scope>NUCLEOTIDE SEQUENCE [LARGE SCALE GENOMIC DNA]</scope>
    <source>
        <strain evidence="1 2">K13M18</strain>
    </source>
</reference>
<evidence type="ECO:0008006" key="3">
    <source>
        <dbReference type="Google" id="ProtNLM"/>
    </source>
</evidence>
<accession>A0A3S8U527</accession>
<protein>
    <recommendedName>
        <fullName evidence="3">DUF3298 domain-containing protein</fullName>
    </recommendedName>
</protein>
<dbReference type="KEGG" id="taw:EI545_07355"/>
<evidence type="ECO:0000313" key="2">
    <source>
        <dbReference type="Proteomes" id="UP000282002"/>
    </source>
</evidence>